<sequence length="704" mass="82186">MISFSPYHFFLFQSFKFFLQVVASLCTYFWFANTAAGPQVHTKIIAKDGDLTLILMSSEDETYKFIVSRRVLSEASLVWNAMLNGRFLESSQDTITLHEDDPEALDTVLCIIHLLDEADLLKNAFAFGLDDVLFRSLIVGSIVAGKFQKLLPMERTVQQLLQLACLCDKYNTTALVKPFIEFWVEPWHSQLTPKAWKYKGLEYPIQDYDVQLKRTRPSTRKTGSRFGSDNVRDPGERIVDLICLGWQIGIAERVFQEWVHYAAMRLEVVNGTAWILGRKLTFAVGEEGNKLEDNEATIMPPFLLDNMLFVRECGIRKIFAPFRHYHKKAAYLNCYERYMRNAPSSHTHRSAAEAYECNKRTMDNLNSLTPDPSFFLTEQDDDLSQFKPLPSDVPKAIYTGSLHAITTKFESAREVILANLEDARCPSCSVQLQLHKALDRYHEIKYPMIEAPVCTLQEACLESNYSELIERQLIKTYPNLTEFLLPIDERHTSWLRYHFIYQRLRHHKPHAANHERKCICLICIPPPIRTRRSRHSPRWPIHWSLRSKYHLREIKAKAHREDKPLSKLDIPSIWSLPRIYTSYDSCDSDTDDYIYPPCTGNRFRGGTDFIQAEKIDEDIHWDQIENIQHGFLELRAVDDYDRSGGYAKEVAGLVQKLEWSYNEHGRKEPLHSWTDEEKRQKLFVQLMRKYGLIKRRWFFAPYGR</sequence>
<dbReference type="InterPro" id="IPR011333">
    <property type="entry name" value="SKP1/BTB/POZ_sf"/>
</dbReference>
<accession>A0A9P4P5J2</accession>
<dbReference type="Gene3D" id="3.30.710.10">
    <property type="entry name" value="Potassium Channel Kv1.1, Chain A"/>
    <property type="match status" value="1"/>
</dbReference>
<protein>
    <recommendedName>
        <fullName evidence="3">BTB domain-containing protein</fullName>
    </recommendedName>
</protein>
<dbReference type="Proteomes" id="UP000800235">
    <property type="component" value="Unassembled WGS sequence"/>
</dbReference>
<proteinExistence type="predicted"/>
<dbReference type="EMBL" id="MU007009">
    <property type="protein sequence ID" value="KAF2437148.1"/>
    <property type="molecule type" value="Genomic_DNA"/>
</dbReference>
<organism evidence="1 2">
    <name type="scientific">Tothia fuscella</name>
    <dbReference type="NCBI Taxonomy" id="1048955"/>
    <lineage>
        <taxon>Eukaryota</taxon>
        <taxon>Fungi</taxon>
        <taxon>Dikarya</taxon>
        <taxon>Ascomycota</taxon>
        <taxon>Pezizomycotina</taxon>
        <taxon>Dothideomycetes</taxon>
        <taxon>Pleosporomycetidae</taxon>
        <taxon>Venturiales</taxon>
        <taxon>Cylindrosympodiaceae</taxon>
        <taxon>Tothia</taxon>
    </lineage>
</organism>
<evidence type="ECO:0008006" key="3">
    <source>
        <dbReference type="Google" id="ProtNLM"/>
    </source>
</evidence>
<evidence type="ECO:0000313" key="1">
    <source>
        <dbReference type="EMBL" id="KAF2437148.1"/>
    </source>
</evidence>
<dbReference type="OrthoDB" id="5275938at2759"/>
<reference evidence="1" key="1">
    <citation type="journal article" date="2020" name="Stud. Mycol.">
        <title>101 Dothideomycetes genomes: a test case for predicting lifestyles and emergence of pathogens.</title>
        <authorList>
            <person name="Haridas S."/>
            <person name="Albert R."/>
            <person name="Binder M."/>
            <person name="Bloem J."/>
            <person name="Labutti K."/>
            <person name="Salamov A."/>
            <person name="Andreopoulos B."/>
            <person name="Baker S."/>
            <person name="Barry K."/>
            <person name="Bills G."/>
            <person name="Bluhm B."/>
            <person name="Cannon C."/>
            <person name="Castanera R."/>
            <person name="Culley D."/>
            <person name="Daum C."/>
            <person name="Ezra D."/>
            <person name="Gonzalez J."/>
            <person name="Henrissat B."/>
            <person name="Kuo A."/>
            <person name="Liang C."/>
            <person name="Lipzen A."/>
            <person name="Lutzoni F."/>
            <person name="Magnuson J."/>
            <person name="Mondo S."/>
            <person name="Nolan M."/>
            <person name="Ohm R."/>
            <person name="Pangilinan J."/>
            <person name="Park H.-J."/>
            <person name="Ramirez L."/>
            <person name="Alfaro M."/>
            <person name="Sun H."/>
            <person name="Tritt A."/>
            <person name="Yoshinaga Y."/>
            <person name="Zwiers L.-H."/>
            <person name="Turgeon B."/>
            <person name="Goodwin S."/>
            <person name="Spatafora J."/>
            <person name="Crous P."/>
            <person name="Grigoriev I."/>
        </authorList>
    </citation>
    <scope>NUCLEOTIDE SEQUENCE</scope>
    <source>
        <strain evidence="1">CBS 130266</strain>
    </source>
</reference>
<comment type="caution">
    <text evidence="1">The sequence shown here is derived from an EMBL/GenBank/DDBJ whole genome shotgun (WGS) entry which is preliminary data.</text>
</comment>
<dbReference type="SUPFAM" id="SSF54695">
    <property type="entry name" value="POZ domain"/>
    <property type="match status" value="1"/>
</dbReference>
<name>A0A9P4P5J2_9PEZI</name>
<evidence type="ECO:0000313" key="2">
    <source>
        <dbReference type="Proteomes" id="UP000800235"/>
    </source>
</evidence>
<gene>
    <name evidence="1" type="ORF">EJ08DRAFT_644666</name>
</gene>
<keyword evidence="2" id="KW-1185">Reference proteome</keyword>
<dbReference type="AlphaFoldDB" id="A0A9P4P5J2"/>